<reference evidence="3" key="1">
    <citation type="journal article" date="2017" name="bioRxiv">
        <title>Comparative analysis of the genomes of Stylophora pistillata and Acropora digitifera provides evidence for extensive differences between species of corals.</title>
        <authorList>
            <person name="Voolstra C.R."/>
            <person name="Li Y."/>
            <person name="Liew Y.J."/>
            <person name="Baumgarten S."/>
            <person name="Zoccola D."/>
            <person name="Flot J.-F."/>
            <person name="Tambutte S."/>
            <person name="Allemand D."/>
            <person name="Aranda M."/>
        </authorList>
    </citation>
    <scope>NUCLEOTIDE SEQUENCE [LARGE SCALE GENOMIC DNA]</scope>
</reference>
<keyword evidence="1" id="KW-0732">Signal</keyword>
<dbReference type="Proteomes" id="UP000225706">
    <property type="component" value="Unassembled WGS sequence"/>
</dbReference>
<dbReference type="EMBL" id="LSMT01000132">
    <property type="protein sequence ID" value="PFX26186.1"/>
    <property type="molecule type" value="Genomic_DNA"/>
</dbReference>
<dbReference type="OrthoDB" id="5985095at2759"/>
<protein>
    <submittedName>
        <fullName evidence="2">Uncharacterized protein</fullName>
    </submittedName>
</protein>
<evidence type="ECO:0000313" key="3">
    <source>
        <dbReference type="Proteomes" id="UP000225706"/>
    </source>
</evidence>
<gene>
    <name evidence="2" type="ORF">AWC38_SpisGene9167</name>
</gene>
<feature type="chain" id="PRO_5013083715" evidence="1">
    <location>
        <begin position="26"/>
        <end position="195"/>
    </location>
</feature>
<proteinExistence type="predicted"/>
<comment type="caution">
    <text evidence="2">The sequence shown here is derived from an EMBL/GenBank/DDBJ whole genome shotgun (WGS) entry which is preliminary data.</text>
</comment>
<evidence type="ECO:0000256" key="1">
    <source>
        <dbReference type="SAM" id="SignalP"/>
    </source>
</evidence>
<evidence type="ECO:0000313" key="2">
    <source>
        <dbReference type="EMBL" id="PFX26186.1"/>
    </source>
</evidence>
<accession>A0A2B4S9X3</accession>
<dbReference type="AlphaFoldDB" id="A0A2B4S9X3"/>
<keyword evidence="3" id="KW-1185">Reference proteome</keyword>
<sequence length="195" mass="22270">MAVVKIVVWSCLVAVLGYFASQEFAMVTESFSIQKLIPAERKDVFDLLINPDYLLKFHSLCVGITNVTTVHGRDGTKTVQYVFHEAPVISLGFFETRQIIIFPVNLTVVEENAIIESRASLMGGYFKIKQMWKMADYTNGNEKDVITSIEEHFEGTSFRILLRYSKKVAFGVHNNLVENMIQHFLKESKKSNHDK</sequence>
<name>A0A2B4S9X3_STYPI</name>
<feature type="signal peptide" evidence="1">
    <location>
        <begin position="1"/>
        <end position="25"/>
    </location>
</feature>
<organism evidence="2 3">
    <name type="scientific">Stylophora pistillata</name>
    <name type="common">Smooth cauliflower coral</name>
    <dbReference type="NCBI Taxonomy" id="50429"/>
    <lineage>
        <taxon>Eukaryota</taxon>
        <taxon>Metazoa</taxon>
        <taxon>Cnidaria</taxon>
        <taxon>Anthozoa</taxon>
        <taxon>Hexacorallia</taxon>
        <taxon>Scleractinia</taxon>
        <taxon>Astrocoeniina</taxon>
        <taxon>Pocilloporidae</taxon>
        <taxon>Stylophora</taxon>
    </lineage>
</organism>